<keyword evidence="3" id="KW-1185">Reference proteome</keyword>
<dbReference type="OrthoDB" id="9814110at2"/>
<dbReference type="AlphaFoldDB" id="A0A3Q9I987"/>
<evidence type="ECO:0000259" key="1">
    <source>
        <dbReference type="Pfam" id="PF01636"/>
    </source>
</evidence>
<dbReference type="InterPro" id="IPR002575">
    <property type="entry name" value="Aminoglycoside_PTrfase"/>
</dbReference>
<protein>
    <recommendedName>
        <fullName evidence="1">Aminoglycoside phosphotransferase domain-containing protein</fullName>
    </recommendedName>
</protein>
<dbReference type="KEGG" id="plut:EI981_14200"/>
<organism evidence="2 3">
    <name type="scientific">Paenibacillus lutimineralis</name>
    <dbReference type="NCBI Taxonomy" id="2707005"/>
    <lineage>
        <taxon>Bacteria</taxon>
        <taxon>Bacillati</taxon>
        <taxon>Bacillota</taxon>
        <taxon>Bacilli</taxon>
        <taxon>Bacillales</taxon>
        <taxon>Paenibacillaceae</taxon>
        <taxon>Paenibacillus</taxon>
    </lineage>
</organism>
<feature type="domain" description="Aminoglycoside phosphotransferase" evidence="1">
    <location>
        <begin position="4"/>
        <end position="241"/>
    </location>
</feature>
<accession>A0A3Q9I987</accession>
<dbReference type="Pfam" id="PF01636">
    <property type="entry name" value="APH"/>
    <property type="match status" value="1"/>
</dbReference>
<evidence type="ECO:0000313" key="2">
    <source>
        <dbReference type="EMBL" id="AZS15489.1"/>
    </source>
</evidence>
<proteinExistence type="predicted"/>
<dbReference type="InterPro" id="IPR011009">
    <property type="entry name" value="Kinase-like_dom_sf"/>
</dbReference>
<gene>
    <name evidence="2" type="ORF">EI981_14200</name>
</gene>
<dbReference type="RefSeq" id="WP_126999161.1">
    <property type="nucleotide sequence ID" value="NZ_CP034346.1"/>
</dbReference>
<evidence type="ECO:0000313" key="3">
    <source>
        <dbReference type="Proteomes" id="UP000270678"/>
    </source>
</evidence>
<dbReference type="Proteomes" id="UP000270678">
    <property type="component" value="Chromosome"/>
</dbReference>
<dbReference type="SUPFAM" id="SSF56112">
    <property type="entry name" value="Protein kinase-like (PK-like)"/>
    <property type="match status" value="1"/>
</dbReference>
<dbReference type="EMBL" id="CP034346">
    <property type="protein sequence ID" value="AZS15489.1"/>
    <property type="molecule type" value="Genomic_DNA"/>
</dbReference>
<sequence length="337" mass="39504">MKTEDLSFSTVRFIDVNGQRIVLKTSNAEEMDVTKDQIHFLVSLENEKLKSKFPKVIDYKVSNSEVWYTMEYIEMISLDAALVKNKIDVNIIASTLENVLKFVRDHLYTNYRSDCDIQYLKKVHQNRVIKRVKQFKNLCSDIKPLVEADQLIINDKKCLAPYTILEILEKRNFFNLLNPKKLVMTHGDLEANHIFFKPNDPSNFKLIDPRMPTEGGDPAYDLAKLRQSIFNRSHDMFVGNYSYHEDYSNKTPQFGYSSFSERKNGEFERLKSIYNYHLQDMEEQFNNITLRVKLAEAAHFLSAPPYFVSFKHPKNLAKLLYLKGVLLINELYQEVIE</sequence>
<reference evidence="3" key="1">
    <citation type="submission" date="2018-12" db="EMBL/GenBank/DDBJ databases">
        <title>Complete genome sequence of Paenibacillus sp. MBLB1234.</title>
        <authorList>
            <person name="Nam Y.-D."/>
            <person name="Kang J."/>
            <person name="Chung W.-H."/>
            <person name="Park Y.S."/>
        </authorList>
    </citation>
    <scope>NUCLEOTIDE SEQUENCE [LARGE SCALE GENOMIC DNA]</scope>
    <source>
        <strain evidence="3">MBLB1234</strain>
    </source>
</reference>
<name>A0A3Q9I987_9BACL</name>